<accession>A0A953T187</accession>
<dbReference type="InterPro" id="IPR053924">
    <property type="entry name" value="RecX_HTH_2nd"/>
</dbReference>
<feature type="domain" description="RecX third three-helical" evidence="7">
    <location>
        <begin position="103"/>
        <end position="148"/>
    </location>
</feature>
<evidence type="ECO:0000259" key="6">
    <source>
        <dbReference type="Pfam" id="PF02631"/>
    </source>
</evidence>
<evidence type="ECO:0000313" key="8">
    <source>
        <dbReference type="EMBL" id="MBZ1349055.1"/>
    </source>
</evidence>
<comment type="similarity">
    <text evidence="2 5">Belongs to the RecX family.</text>
</comment>
<dbReference type="Pfam" id="PF02631">
    <property type="entry name" value="RecX_HTH2"/>
    <property type="match status" value="1"/>
</dbReference>
<evidence type="ECO:0000313" key="9">
    <source>
        <dbReference type="Proteomes" id="UP000739565"/>
    </source>
</evidence>
<dbReference type="InterPro" id="IPR036388">
    <property type="entry name" value="WH-like_DNA-bd_sf"/>
</dbReference>
<dbReference type="InterPro" id="IPR003783">
    <property type="entry name" value="Regulatory_RecX"/>
</dbReference>
<evidence type="ECO:0000256" key="2">
    <source>
        <dbReference type="ARBA" id="ARBA00009695"/>
    </source>
</evidence>
<feature type="domain" description="RecX second three-helical" evidence="6">
    <location>
        <begin position="57"/>
        <end position="95"/>
    </location>
</feature>
<proteinExistence type="inferred from homology"/>
<dbReference type="InterPro" id="IPR053925">
    <property type="entry name" value="RecX_HTH_3rd"/>
</dbReference>
<evidence type="ECO:0000256" key="3">
    <source>
        <dbReference type="ARBA" id="ARBA00018111"/>
    </source>
</evidence>
<dbReference type="AlphaFoldDB" id="A0A953T187"/>
<evidence type="ECO:0000256" key="1">
    <source>
        <dbReference type="ARBA" id="ARBA00004496"/>
    </source>
</evidence>
<protein>
    <recommendedName>
        <fullName evidence="3 5">Regulatory protein RecX</fullName>
    </recommendedName>
</protein>
<dbReference type="PANTHER" id="PTHR33602">
    <property type="entry name" value="REGULATORY PROTEIN RECX FAMILY PROTEIN"/>
    <property type="match status" value="1"/>
</dbReference>
<dbReference type="GO" id="GO:0005737">
    <property type="term" value="C:cytoplasm"/>
    <property type="evidence" value="ECO:0007669"/>
    <property type="project" value="UniProtKB-SubCell"/>
</dbReference>
<comment type="caution">
    <text evidence="8">The sequence shown here is derived from an EMBL/GenBank/DDBJ whole genome shotgun (WGS) entry which is preliminary data.</text>
</comment>
<dbReference type="PANTHER" id="PTHR33602:SF1">
    <property type="entry name" value="REGULATORY PROTEIN RECX FAMILY PROTEIN"/>
    <property type="match status" value="1"/>
</dbReference>
<reference evidence="8" key="1">
    <citation type="submission" date="2021-07" db="EMBL/GenBank/DDBJ databases">
        <title>New genus and species of the family Alcaligenaceae.</title>
        <authorList>
            <person name="Hahn M.W."/>
        </authorList>
    </citation>
    <scope>NUCLEOTIDE SEQUENCE</scope>
    <source>
        <strain evidence="8">LF4-65</strain>
    </source>
</reference>
<dbReference type="HAMAP" id="MF_01114">
    <property type="entry name" value="RecX"/>
    <property type="match status" value="1"/>
</dbReference>
<keyword evidence="9" id="KW-1185">Reference proteome</keyword>
<comment type="subcellular location">
    <subcellularLocation>
        <location evidence="1 5">Cytoplasm</location>
    </subcellularLocation>
</comment>
<comment type="function">
    <text evidence="5">Modulates RecA activity.</text>
</comment>
<evidence type="ECO:0000256" key="4">
    <source>
        <dbReference type="ARBA" id="ARBA00022490"/>
    </source>
</evidence>
<dbReference type="Pfam" id="PF21981">
    <property type="entry name" value="RecX_HTH3"/>
    <property type="match status" value="1"/>
</dbReference>
<dbReference type="NCBIfam" id="NF001055">
    <property type="entry name" value="PRK00117.2-5"/>
    <property type="match status" value="1"/>
</dbReference>
<dbReference type="RefSeq" id="WP_259659479.1">
    <property type="nucleotide sequence ID" value="NZ_JAHXRI010000001.1"/>
</dbReference>
<dbReference type="Gene3D" id="1.10.10.10">
    <property type="entry name" value="Winged helix-like DNA-binding domain superfamily/Winged helix DNA-binding domain"/>
    <property type="match status" value="3"/>
</dbReference>
<gene>
    <name evidence="5 8" type="primary">recX</name>
    <name evidence="8" type="ORF">KZZ10_00205</name>
</gene>
<evidence type="ECO:0000259" key="7">
    <source>
        <dbReference type="Pfam" id="PF21981"/>
    </source>
</evidence>
<organism evidence="8 9">
    <name type="scientific">Zwartia hollandica</name>
    <dbReference type="NCBI Taxonomy" id="324606"/>
    <lineage>
        <taxon>Bacteria</taxon>
        <taxon>Pseudomonadati</taxon>
        <taxon>Pseudomonadota</taxon>
        <taxon>Betaproteobacteria</taxon>
        <taxon>Burkholderiales</taxon>
        <taxon>Alcaligenaceae</taxon>
        <taxon>Zwartia</taxon>
    </lineage>
</organism>
<name>A0A953T187_9BURK</name>
<dbReference type="Proteomes" id="UP000739565">
    <property type="component" value="Unassembled WGS sequence"/>
</dbReference>
<evidence type="ECO:0000256" key="5">
    <source>
        <dbReference type="HAMAP-Rule" id="MF_01114"/>
    </source>
</evidence>
<keyword evidence="4 5" id="KW-0963">Cytoplasm</keyword>
<sequence>MISKARPGLSLKARAIGLLSRREHTRLELERKLTPFAESAEELAKVLDELSKKGWQSDERYAQGWVHRKAALHGAARIAQDLRLRGISASQVAQAQELLKSTELDRARAVWQKKFAQAPKQGEAAEYARQGRFLLSRGFSSDVVHKILGGWEPADM</sequence>
<dbReference type="GO" id="GO:0006282">
    <property type="term" value="P:regulation of DNA repair"/>
    <property type="evidence" value="ECO:0007669"/>
    <property type="project" value="UniProtKB-UniRule"/>
</dbReference>
<dbReference type="EMBL" id="JAHXRI010000001">
    <property type="protein sequence ID" value="MBZ1349055.1"/>
    <property type="molecule type" value="Genomic_DNA"/>
</dbReference>